<dbReference type="PANTHER" id="PTHR35568:SF1">
    <property type="entry name" value="TRANSCRIPTIONAL REGULATOR DAUR"/>
    <property type="match status" value="1"/>
</dbReference>
<reference evidence="3" key="1">
    <citation type="submission" date="2021-04" db="EMBL/GenBank/DDBJ databases">
        <title>The complete genome sequence of Caulobacter sp. S6.</title>
        <authorList>
            <person name="Tang Y."/>
            <person name="Ouyang W."/>
            <person name="Liu Q."/>
            <person name="Huang B."/>
            <person name="Guo Z."/>
            <person name="Lei P."/>
        </authorList>
    </citation>
    <scope>NUCLEOTIDE SEQUENCE</scope>
    <source>
        <strain evidence="3">S6</strain>
    </source>
</reference>
<feature type="domain" description="Transcriptional regulator DauR-like HTH" evidence="2">
    <location>
        <begin position="140"/>
        <end position="201"/>
    </location>
</feature>
<dbReference type="RefSeq" id="WP_211939787.1">
    <property type="nucleotide sequence ID" value="NZ_CP073078.1"/>
</dbReference>
<dbReference type="Pfam" id="PF08348">
    <property type="entry name" value="PAS_6"/>
    <property type="match status" value="1"/>
</dbReference>
<feature type="domain" description="YheO-like" evidence="1">
    <location>
        <begin position="8"/>
        <end position="112"/>
    </location>
</feature>
<keyword evidence="4" id="KW-1185">Reference proteome</keyword>
<organism evidence="3 4">
    <name type="scientific">Phenylobacterium montanum</name>
    <dbReference type="NCBI Taxonomy" id="2823693"/>
    <lineage>
        <taxon>Bacteria</taxon>
        <taxon>Pseudomonadati</taxon>
        <taxon>Pseudomonadota</taxon>
        <taxon>Alphaproteobacteria</taxon>
        <taxon>Caulobacterales</taxon>
        <taxon>Caulobacteraceae</taxon>
        <taxon>Phenylobacterium</taxon>
    </lineage>
</organism>
<evidence type="ECO:0000313" key="4">
    <source>
        <dbReference type="Proteomes" id="UP000676409"/>
    </source>
</evidence>
<proteinExistence type="predicted"/>
<dbReference type="Pfam" id="PF13309">
    <property type="entry name" value="HTH_22"/>
    <property type="match status" value="1"/>
</dbReference>
<name>A0A975G251_9CAUL</name>
<dbReference type="InterPro" id="IPR039445">
    <property type="entry name" value="DauR-like_HTH"/>
</dbReference>
<accession>A0A975G251</accession>
<dbReference type="PANTHER" id="PTHR35568">
    <property type="entry name" value="TRANSCRIPTIONAL REGULATOR DAUR"/>
    <property type="match status" value="1"/>
</dbReference>
<dbReference type="InterPro" id="IPR039446">
    <property type="entry name" value="DauR-like"/>
</dbReference>
<gene>
    <name evidence="3" type="ORF">KCG34_07650</name>
</gene>
<sequence>MSANQQLLARWTPFADGIAALLHPHVEVVVHDLSTQTVVHIANNLSKRSLGDESALDEIEFDPDEQVIGPYGKVNWDGSMMRSVSIVARDDAGAPIGLVCVNLDISVFERAKAALSLFLGEAPLPQQPEKLFRDDWQERINIFLNTWLAERGQTLAALDRREKKALVEALFAEGAFRGRSAAPYVAEVLGLSRATVFNHLKALRG</sequence>
<dbReference type="InterPro" id="IPR013559">
    <property type="entry name" value="YheO"/>
</dbReference>
<dbReference type="KEGG" id="caul:KCG34_07650"/>
<evidence type="ECO:0000313" key="3">
    <source>
        <dbReference type="EMBL" id="QUD89735.1"/>
    </source>
</evidence>
<dbReference type="EMBL" id="CP073078">
    <property type="protein sequence ID" value="QUD89735.1"/>
    <property type="molecule type" value="Genomic_DNA"/>
</dbReference>
<dbReference type="AlphaFoldDB" id="A0A975G251"/>
<dbReference type="Proteomes" id="UP000676409">
    <property type="component" value="Chromosome"/>
</dbReference>
<protein>
    <submittedName>
        <fullName evidence="3">PAS domain-containing protein</fullName>
    </submittedName>
</protein>
<evidence type="ECO:0000259" key="2">
    <source>
        <dbReference type="Pfam" id="PF13309"/>
    </source>
</evidence>
<evidence type="ECO:0000259" key="1">
    <source>
        <dbReference type="Pfam" id="PF08348"/>
    </source>
</evidence>